<proteinExistence type="predicted"/>
<dbReference type="Proteomes" id="UP001230188">
    <property type="component" value="Unassembled WGS sequence"/>
</dbReference>
<reference evidence="1" key="1">
    <citation type="submission" date="2023-01" db="EMBL/GenBank/DDBJ databases">
        <title>Metagenome sequencing of chrysophaentin producing Chrysophaeum taylorii.</title>
        <authorList>
            <person name="Davison J."/>
            <person name="Bewley C."/>
        </authorList>
    </citation>
    <scope>NUCLEOTIDE SEQUENCE</scope>
    <source>
        <strain evidence="1">NIES-1699</strain>
    </source>
</reference>
<evidence type="ECO:0000313" key="2">
    <source>
        <dbReference type="Proteomes" id="UP001230188"/>
    </source>
</evidence>
<organism evidence="1 2">
    <name type="scientific">Chrysophaeum taylorii</name>
    <dbReference type="NCBI Taxonomy" id="2483200"/>
    <lineage>
        <taxon>Eukaryota</taxon>
        <taxon>Sar</taxon>
        <taxon>Stramenopiles</taxon>
        <taxon>Ochrophyta</taxon>
        <taxon>Pelagophyceae</taxon>
        <taxon>Pelagomonadales</taxon>
        <taxon>Pelagomonadaceae</taxon>
        <taxon>Chrysophaeum</taxon>
    </lineage>
</organism>
<name>A0AAD7XIN8_9STRA</name>
<accession>A0AAD7XIN8</accession>
<dbReference type="Gene3D" id="3.40.50.300">
    <property type="entry name" value="P-loop containing nucleotide triphosphate hydrolases"/>
    <property type="match status" value="1"/>
</dbReference>
<evidence type="ECO:0008006" key="3">
    <source>
        <dbReference type="Google" id="ProtNLM"/>
    </source>
</evidence>
<dbReference type="EMBL" id="JAQMWT010000552">
    <property type="protein sequence ID" value="KAJ8599594.1"/>
    <property type="molecule type" value="Genomic_DNA"/>
</dbReference>
<dbReference type="InterPro" id="IPR027417">
    <property type="entry name" value="P-loop_NTPase"/>
</dbReference>
<dbReference type="AlphaFoldDB" id="A0AAD7XIN8"/>
<sequence>MSGLPGSGKTRVIEALYGESKATILDLDAEICRHVDYDESEAAKIYESMEAYNWADAVVEAKFRRSIADDKIRVIVVDGTGTKVDRRLRRIAAAKHHGLATVLLYVNVTIETALRRNERRRRVVPEDRLRDYRALSEIARERVAPAVDCYEVINNDVDVPDRDDQIAAMRRDANLRPCVLNTTSYRRRRRRRRRQ</sequence>
<protein>
    <recommendedName>
        <fullName evidence="3">Zeta toxin domain-containing protein</fullName>
    </recommendedName>
</protein>
<comment type="caution">
    <text evidence="1">The sequence shown here is derived from an EMBL/GenBank/DDBJ whole genome shotgun (WGS) entry which is preliminary data.</text>
</comment>
<evidence type="ECO:0000313" key="1">
    <source>
        <dbReference type="EMBL" id="KAJ8599594.1"/>
    </source>
</evidence>
<dbReference type="SUPFAM" id="SSF52540">
    <property type="entry name" value="P-loop containing nucleoside triphosphate hydrolases"/>
    <property type="match status" value="1"/>
</dbReference>
<keyword evidence="2" id="KW-1185">Reference proteome</keyword>
<gene>
    <name evidence="1" type="ORF">CTAYLR_004709</name>
</gene>
<dbReference type="Pfam" id="PF13671">
    <property type="entry name" value="AAA_33"/>
    <property type="match status" value="1"/>
</dbReference>